<comment type="caution">
    <text evidence="1">The sequence shown here is derived from an EMBL/GenBank/DDBJ whole genome shotgun (WGS) entry which is preliminary data.</text>
</comment>
<gene>
    <name evidence="1" type="ORF">E3D37_13415</name>
</gene>
<protein>
    <submittedName>
        <fullName evidence="1">Uncharacterized protein</fullName>
    </submittedName>
</protein>
<sequence>MSNEHERSQATPSRRRWQVVPVQLVMNNLAPILFVDFDGALHVGNTYIGEDDCVRNNVYEPPAGVRYKEVAPAPSSFIRADGNGRPVREARPARSRHRVARVCDAAESCAEMMRAGMPQ</sequence>
<evidence type="ECO:0000313" key="1">
    <source>
        <dbReference type="EMBL" id="TEU48939.1"/>
    </source>
</evidence>
<dbReference type="AlphaFoldDB" id="A0AAX2RRT2"/>
<dbReference type="Proteomes" id="UP000298234">
    <property type="component" value="Unassembled WGS sequence"/>
</dbReference>
<accession>A0AAX2RRT2</accession>
<evidence type="ECO:0000313" key="2">
    <source>
        <dbReference type="Proteomes" id="UP000298234"/>
    </source>
</evidence>
<reference evidence="1 2" key="1">
    <citation type="submission" date="2019-03" db="EMBL/GenBank/DDBJ databases">
        <title>Burkholderia cepacia outbreak.</title>
        <authorList>
            <person name="Farzana R."/>
            <person name="Walsh T.R."/>
        </authorList>
    </citation>
    <scope>NUCLEOTIDE SEQUENCE [LARGE SCALE GENOMIC DNA]</scope>
    <source>
        <strain evidence="2">d13</strain>
    </source>
</reference>
<organism evidence="1 2">
    <name type="scientific">Burkholderia cepacia</name>
    <name type="common">Pseudomonas cepacia</name>
    <dbReference type="NCBI Taxonomy" id="292"/>
    <lineage>
        <taxon>Bacteria</taxon>
        <taxon>Pseudomonadati</taxon>
        <taxon>Pseudomonadota</taxon>
        <taxon>Betaproteobacteria</taxon>
        <taxon>Burkholderiales</taxon>
        <taxon>Burkholderiaceae</taxon>
        <taxon>Burkholderia</taxon>
        <taxon>Burkholderia cepacia complex</taxon>
    </lineage>
</organism>
<name>A0AAX2RRT2_BURCE</name>
<proteinExistence type="predicted"/>
<dbReference type="EMBL" id="SNSQ01000013">
    <property type="protein sequence ID" value="TEU48939.1"/>
    <property type="molecule type" value="Genomic_DNA"/>
</dbReference>